<name>A0A8X6KQ77_TRICU</name>
<reference evidence="2" key="1">
    <citation type="submission" date="2020-07" db="EMBL/GenBank/DDBJ databases">
        <title>Multicomponent nature underlies the extraordinary mechanical properties of spider dragline silk.</title>
        <authorList>
            <person name="Kono N."/>
            <person name="Nakamura H."/>
            <person name="Mori M."/>
            <person name="Yoshida Y."/>
            <person name="Ohtoshi R."/>
            <person name="Malay A.D."/>
            <person name="Moran D.A.P."/>
            <person name="Tomita M."/>
            <person name="Numata K."/>
            <person name="Arakawa K."/>
        </authorList>
    </citation>
    <scope>NUCLEOTIDE SEQUENCE</scope>
</reference>
<feature type="region of interest" description="Disordered" evidence="1">
    <location>
        <begin position="30"/>
        <end position="54"/>
    </location>
</feature>
<comment type="caution">
    <text evidence="2">The sequence shown here is derived from an EMBL/GenBank/DDBJ whole genome shotgun (WGS) entry which is preliminary data.</text>
</comment>
<dbReference type="Proteomes" id="UP000887116">
    <property type="component" value="Unassembled WGS sequence"/>
</dbReference>
<accession>A0A8X6KQ77</accession>
<dbReference type="AlphaFoldDB" id="A0A8X6KQ77"/>
<protein>
    <submittedName>
        <fullName evidence="2">Uncharacterized protein</fullName>
    </submittedName>
</protein>
<evidence type="ECO:0000313" key="3">
    <source>
        <dbReference type="Proteomes" id="UP000887116"/>
    </source>
</evidence>
<evidence type="ECO:0000256" key="1">
    <source>
        <dbReference type="SAM" id="MobiDB-lite"/>
    </source>
</evidence>
<organism evidence="2 3">
    <name type="scientific">Trichonephila clavata</name>
    <name type="common">Joro spider</name>
    <name type="synonym">Nephila clavata</name>
    <dbReference type="NCBI Taxonomy" id="2740835"/>
    <lineage>
        <taxon>Eukaryota</taxon>
        <taxon>Metazoa</taxon>
        <taxon>Ecdysozoa</taxon>
        <taxon>Arthropoda</taxon>
        <taxon>Chelicerata</taxon>
        <taxon>Arachnida</taxon>
        <taxon>Araneae</taxon>
        <taxon>Araneomorphae</taxon>
        <taxon>Entelegynae</taxon>
        <taxon>Araneoidea</taxon>
        <taxon>Nephilidae</taxon>
        <taxon>Trichonephila</taxon>
    </lineage>
</organism>
<feature type="compositionally biased region" description="Low complexity" evidence="1">
    <location>
        <begin position="44"/>
        <end position="54"/>
    </location>
</feature>
<sequence>MLFLDSLLSQRTGSGMNQLLTLLSALWGPQHPRRDRDAVEDLTASPRAAPPRASSGSFVYCCIVPFRVLDISLCRVTHSLVQ</sequence>
<evidence type="ECO:0000313" key="2">
    <source>
        <dbReference type="EMBL" id="GFQ81139.1"/>
    </source>
</evidence>
<proteinExistence type="predicted"/>
<gene>
    <name evidence="2" type="ORF">TNCT_676671</name>
</gene>
<dbReference type="EMBL" id="BMAO01012403">
    <property type="protein sequence ID" value="GFQ81139.1"/>
    <property type="molecule type" value="Genomic_DNA"/>
</dbReference>
<keyword evidence="3" id="KW-1185">Reference proteome</keyword>